<evidence type="ECO:0000313" key="2">
    <source>
        <dbReference type="Proteomes" id="UP000189299"/>
    </source>
</evidence>
<organism evidence="1 2">
    <name type="scientific">Enterococcus mundtii</name>
    <dbReference type="NCBI Taxonomy" id="53346"/>
    <lineage>
        <taxon>Bacteria</taxon>
        <taxon>Bacillati</taxon>
        <taxon>Bacillota</taxon>
        <taxon>Bacilli</taxon>
        <taxon>Lactobacillales</taxon>
        <taxon>Enterococcaceae</taxon>
        <taxon>Enterococcus</taxon>
    </lineage>
</organism>
<dbReference type="Proteomes" id="UP000189299">
    <property type="component" value="Unassembled WGS sequence"/>
</dbReference>
<dbReference type="AlphaFoldDB" id="A0A1V2UJR9"/>
<accession>A0A1V2UJR9</accession>
<comment type="caution">
    <text evidence="1">The sequence shown here is derived from an EMBL/GenBank/DDBJ whole genome shotgun (WGS) entry which is preliminary data.</text>
</comment>
<reference evidence="1 2" key="1">
    <citation type="submission" date="2016-12" db="EMBL/GenBank/DDBJ databases">
        <authorList>
            <person name="Song W.-J."/>
            <person name="Kurnit D.M."/>
        </authorList>
    </citation>
    <scope>NUCLEOTIDE SEQUENCE [LARGE SCALE GENOMIC DNA]</scope>
    <source>
        <strain evidence="1 2">CGB1038-1_S1</strain>
    </source>
</reference>
<protein>
    <submittedName>
        <fullName evidence="1">Uncharacterized protein</fullName>
    </submittedName>
</protein>
<gene>
    <name evidence="1" type="ORF">BTN92_06890</name>
</gene>
<dbReference type="EMBL" id="MSTR01000005">
    <property type="protein sequence ID" value="ONN43549.1"/>
    <property type="molecule type" value="Genomic_DNA"/>
</dbReference>
<proteinExistence type="predicted"/>
<name>A0A1V2UJR9_ENTMU</name>
<evidence type="ECO:0000313" key="1">
    <source>
        <dbReference type="EMBL" id="ONN43549.1"/>
    </source>
</evidence>
<sequence>MIYFAIRIGLCFLSLLCFSIGISFLWRIKKLVRQNLGKSLSRSDYMKTQDYLTKYRFYVYIVFFTLAFILILIRFN</sequence>